<feature type="compositionally biased region" description="Polar residues" evidence="1">
    <location>
        <begin position="967"/>
        <end position="989"/>
    </location>
</feature>
<evidence type="ECO:0000259" key="2">
    <source>
        <dbReference type="SMART" id="SM00382"/>
    </source>
</evidence>
<evidence type="ECO:0000313" key="4">
    <source>
        <dbReference type="Proteomes" id="UP000020467"/>
    </source>
</evidence>
<proteinExistence type="predicted"/>
<dbReference type="Gene3D" id="3.40.50.300">
    <property type="entry name" value="P-loop containing nucleotide triphosphate hydrolases"/>
    <property type="match status" value="1"/>
</dbReference>
<dbReference type="KEGG" id="cfj:CFIO01_02874"/>
<dbReference type="HOGENOM" id="CLU_004471_2_7_1"/>
<dbReference type="Proteomes" id="UP000020467">
    <property type="component" value="Unassembled WGS sequence"/>
</dbReference>
<gene>
    <name evidence="3" type="ORF">CFIO01_02874</name>
</gene>
<protein>
    <recommendedName>
        <fullName evidence="2">AAA+ ATPase domain-containing protein</fullName>
    </recommendedName>
</protein>
<feature type="compositionally biased region" description="Basic and acidic residues" evidence="1">
    <location>
        <begin position="1011"/>
        <end position="1023"/>
    </location>
</feature>
<dbReference type="InterPro" id="IPR054289">
    <property type="entry name" value="DUF7025"/>
</dbReference>
<evidence type="ECO:0000313" key="3">
    <source>
        <dbReference type="EMBL" id="EXF73582.1"/>
    </source>
</evidence>
<accession>A0A010Q196</accession>
<dbReference type="PANTHER" id="PTHR46411">
    <property type="entry name" value="FAMILY ATPASE, PUTATIVE-RELATED"/>
    <property type="match status" value="1"/>
</dbReference>
<dbReference type="Pfam" id="PF22942">
    <property type="entry name" value="DUF7025"/>
    <property type="match status" value="1"/>
</dbReference>
<dbReference type="InterPro" id="IPR027417">
    <property type="entry name" value="P-loop_NTPase"/>
</dbReference>
<feature type="compositionally biased region" description="Acidic residues" evidence="1">
    <location>
        <begin position="995"/>
        <end position="1010"/>
    </location>
</feature>
<dbReference type="InterPro" id="IPR003959">
    <property type="entry name" value="ATPase_AAA_core"/>
</dbReference>
<dbReference type="CDD" id="cd19481">
    <property type="entry name" value="RecA-like_protease"/>
    <property type="match status" value="1"/>
</dbReference>
<dbReference type="GO" id="GO:0005524">
    <property type="term" value="F:ATP binding"/>
    <property type="evidence" value="ECO:0007669"/>
    <property type="project" value="InterPro"/>
</dbReference>
<dbReference type="GO" id="GO:0016887">
    <property type="term" value="F:ATP hydrolysis activity"/>
    <property type="evidence" value="ECO:0007669"/>
    <property type="project" value="InterPro"/>
</dbReference>
<feature type="compositionally biased region" description="Basic and acidic residues" evidence="1">
    <location>
        <begin position="953"/>
        <end position="966"/>
    </location>
</feature>
<dbReference type="PANTHER" id="PTHR46411:SF3">
    <property type="entry name" value="AAA+ ATPASE DOMAIN-CONTAINING PROTEIN"/>
    <property type="match status" value="1"/>
</dbReference>
<feature type="compositionally biased region" description="Polar residues" evidence="1">
    <location>
        <begin position="342"/>
        <end position="353"/>
    </location>
</feature>
<dbReference type="InterPro" id="IPR003593">
    <property type="entry name" value="AAA+_ATPase"/>
</dbReference>
<dbReference type="AlphaFoldDB" id="A0A010Q196"/>
<dbReference type="EMBL" id="JARH01001052">
    <property type="protein sequence ID" value="EXF73582.1"/>
    <property type="molecule type" value="Genomic_DNA"/>
</dbReference>
<feature type="domain" description="AAA+ ATPase" evidence="2">
    <location>
        <begin position="712"/>
        <end position="839"/>
    </location>
</feature>
<dbReference type="SUPFAM" id="SSF52540">
    <property type="entry name" value="P-loop containing nucleoside triphosphate hydrolases"/>
    <property type="match status" value="1"/>
</dbReference>
<feature type="region of interest" description="Disordered" evidence="1">
    <location>
        <begin position="952"/>
        <end position="1039"/>
    </location>
</feature>
<dbReference type="OrthoDB" id="10042665at2759"/>
<comment type="caution">
    <text evidence="3">The sequence shown here is derived from an EMBL/GenBank/DDBJ whole genome shotgun (WGS) entry which is preliminary data.</text>
</comment>
<feature type="compositionally biased region" description="Polar residues" evidence="1">
    <location>
        <begin position="69"/>
        <end position="88"/>
    </location>
</feature>
<feature type="region of interest" description="Disordered" evidence="1">
    <location>
        <begin position="35"/>
        <end position="108"/>
    </location>
</feature>
<dbReference type="Pfam" id="PF23232">
    <property type="entry name" value="AAA_lid_13"/>
    <property type="match status" value="1"/>
</dbReference>
<dbReference type="eggNOG" id="KOG0742">
    <property type="taxonomic scope" value="Eukaryota"/>
</dbReference>
<organism evidence="3 4">
    <name type="scientific">Colletotrichum fioriniae PJ7</name>
    <dbReference type="NCBI Taxonomy" id="1445577"/>
    <lineage>
        <taxon>Eukaryota</taxon>
        <taxon>Fungi</taxon>
        <taxon>Dikarya</taxon>
        <taxon>Ascomycota</taxon>
        <taxon>Pezizomycotina</taxon>
        <taxon>Sordariomycetes</taxon>
        <taxon>Hypocreomycetidae</taxon>
        <taxon>Glomerellales</taxon>
        <taxon>Glomerellaceae</taxon>
        <taxon>Colletotrichum</taxon>
        <taxon>Colletotrichum acutatum species complex</taxon>
    </lineage>
</organism>
<evidence type="ECO:0000256" key="1">
    <source>
        <dbReference type="SAM" id="MobiDB-lite"/>
    </source>
</evidence>
<dbReference type="InterPro" id="IPR056599">
    <property type="entry name" value="AAA_lid_fung"/>
</dbReference>
<sequence>MDGVTQSFSAALDPPFYDFLITITFGSIHLNMPPELPQAAREEDTPRIFQQRDRKETPEANKMPESIFGSESENVDPTSQKADTPSSEQDGHLPINQEKLAPEDTVEEEEGEVIRAAHRAAYPSATEVRHVFEEEKESGRMRMRYHQASLHHTFTNLRIEDLERGLKELKAAFENRDDTWEAPKKTKFPIHRHELRRSYVNQFRITRLTAMLHCAQQPALEVQVTERIPSTILNLENESQSLSHQTIGNAEGVSFQGGSLKTPERLRIRSWSLLSHLEKITGRAIMGLAQSTKMDGIKVHSGVAFLRPFKFFAEHHDAIRKSQAELEAWMHTGTPSKLGRRSQGQATGSLRETSTQHDFDDKNLVEDLKLLVHFLDNDLKSTFDLRQKVKDGTALEIEYDDLWHLFARGDIVITPSDPNQAYRVINMAGGREPLQYEARYPRSDVEKPVPVDGFVLDCLSFGSDGTAYIPKLQRLPIHRFHGKRLITSLPVYPLRFDPKQNALRAKFEAMGTRFLGLTRETSCHKLARGKTLDEPSHDLDNQVIVDMRLAMTAKAEWRMKTSISSEELTRRDKRETIEGSWCYYREPGCCGGDVIFNDLLYDEEDAAAFSQKLTRMLGPMQEKDLTEEDLMLMQPYVYAFVLRSRQWATIWTADLKEVVFENNFNDLVISEDHKETVRALVRTHENKRAAEVSPSVTRSVGTALDLVKGKGAGLVILLHGPPGVGKTSTAECVADDTHRPLFPITCGDIGETAAEVETNLQYSFKLAHKWGCVLLLDEADIFLAKRVRDDIRHNAVTSIFLRTLEYYAGILFLTSNRVGTIDPAFKSRIQMSLSYNDLDLPVTLKIYEKFIKRAKEEQHSTGAQNFKIKEKEIMSFAEKHYNRLELEGRYTWNGRQIRNAFQTAIALVEYQYISKEADEPKPSLGKKQFKKVAKGFKEFDDYLINVTGATEADDARRDGWRHDVRKTVSSPTPHRSTQSNRIQQGSKQPARNLESEDSSETEEESDEDSENEAKGGRVSEKKATPSTVGGQSLAAAGASVDVEQYQQFLKFQKMMSSGGK</sequence>
<feature type="compositionally biased region" description="Basic and acidic residues" evidence="1">
    <location>
        <begin position="40"/>
        <end position="59"/>
    </location>
</feature>
<dbReference type="Pfam" id="PF00004">
    <property type="entry name" value="AAA"/>
    <property type="match status" value="1"/>
</dbReference>
<keyword evidence="4" id="KW-1185">Reference proteome</keyword>
<reference evidence="3 4" key="1">
    <citation type="submission" date="2014-02" db="EMBL/GenBank/DDBJ databases">
        <title>The genome sequence of Colletotrichum fioriniae PJ7.</title>
        <authorList>
            <person name="Baroncelli R."/>
            <person name="Thon M.R."/>
        </authorList>
    </citation>
    <scope>NUCLEOTIDE SEQUENCE [LARGE SCALE GENOMIC DNA]</scope>
    <source>
        <strain evidence="3 4">PJ7</strain>
    </source>
</reference>
<feature type="region of interest" description="Disordered" evidence="1">
    <location>
        <begin position="333"/>
        <end position="355"/>
    </location>
</feature>
<name>A0A010Q196_9PEZI</name>
<dbReference type="SMART" id="SM00382">
    <property type="entry name" value="AAA"/>
    <property type="match status" value="1"/>
</dbReference>